<dbReference type="AlphaFoldDB" id="A0A6L6YDZ0"/>
<reference evidence="7 8" key="1">
    <citation type="submission" date="2019-12" db="EMBL/GenBank/DDBJ databases">
        <title>Microbes associate with the intestines of laboratory mice.</title>
        <authorList>
            <person name="Navarre W."/>
            <person name="Wong E."/>
        </authorList>
    </citation>
    <scope>NUCLEOTIDE SEQUENCE [LARGE SCALE GENOMIC DNA]</scope>
    <source>
        <strain evidence="7 8">NM82_D38</strain>
    </source>
</reference>
<dbReference type="GO" id="GO:0000160">
    <property type="term" value="P:phosphorelay signal transduction system"/>
    <property type="evidence" value="ECO:0007669"/>
    <property type="project" value="InterPro"/>
</dbReference>
<keyword evidence="1" id="KW-0805">Transcription regulation</keyword>
<dbReference type="CDD" id="cd06170">
    <property type="entry name" value="LuxR_C_like"/>
    <property type="match status" value="1"/>
</dbReference>
<dbReference type="PROSITE" id="PS50043">
    <property type="entry name" value="HTH_LUXR_2"/>
    <property type="match status" value="1"/>
</dbReference>
<dbReference type="SUPFAM" id="SSF52172">
    <property type="entry name" value="CheY-like"/>
    <property type="match status" value="1"/>
</dbReference>
<dbReference type="InterPro" id="IPR036388">
    <property type="entry name" value="WH-like_DNA-bd_sf"/>
</dbReference>
<dbReference type="PRINTS" id="PR00038">
    <property type="entry name" value="HTHLUXR"/>
</dbReference>
<evidence type="ECO:0000259" key="6">
    <source>
        <dbReference type="PROSITE" id="PS50110"/>
    </source>
</evidence>
<dbReference type="Proteomes" id="UP000472580">
    <property type="component" value="Unassembled WGS sequence"/>
</dbReference>
<dbReference type="PROSITE" id="PS00622">
    <property type="entry name" value="HTH_LUXR_1"/>
    <property type="match status" value="1"/>
</dbReference>
<dbReference type="SMART" id="SM00421">
    <property type="entry name" value="HTH_LUXR"/>
    <property type="match status" value="1"/>
</dbReference>
<evidence type="ECO:0000313" key="8">
    <source>
        <dbReference type="Proteomes" id="UP000472580"/>
    </source>
</evidence>
<organism evidence="7 8">
    <name type="scientific">Parasutterella muris</name>
    <dbReference type="NCBI Taxonomy" id="2565572"/>
    <lineage>
        <taxon>Bacteria</taxon>
        <taxon>Pseudomonadati</taxon>
        <taxon>Pseudomonadota</taxon>
        <taxon>Betaproteobacteria</taxon>
        <taxon>Burkholderiales</taxon>
        <taxon>Sutterellaceae</taxon>
        <taxon>Parasutterella</taxon>
    </lineage>
</organism>
<dbReference type="GO" id="GO:0006355">
    <property type="term" value="P:regulation of DNA-templated transcription"/>
    <property type="evidence" value="ECO:0007669"/>
    <property type="project" value="InterPro"/>
</dbReference>
<proteinExistence type="predicted"/>
<feature type="domain" description="HTH luxR-type" evidence="5">
    <location>
        <begin position="139"/>
        <end position="204"/>
    </location>
</feature>
<dbReference type="SUPFAM" id="SSF46894">
    <property type="entry name" value="C-terminal effector domain of the bipartite response regulators"/>
    <property type="match status" value="1"/>
</dbReference>
<name>A0A6L6YDZ0_9BURK</name>
<comment type="caution">
    <text evidence="7">The sequence shown here is derived from an EMBL/GenBank/DDBJ whole genome shotgun (WGS) entry which is preliminary data.</text>
</comment>
<evidence type="ECO:0000313" key="7">
    <source>
        <dbReference type="EMBL" id="MVX55870.1"/>
    </source>
</evidence>
<dbReference type="InterPro" id="IPR001789">
    <property type="entry name" value="Sig_transdc_resp-reg_receiver"/>
</dbReference>
<dbReference type="GO" id="GO:0003677">
    <property type="term" value="F:DNA binding"/>
    <property type="evidence" value="ECO:0007669"/>
    <property type="project" value="UniProtKB-KW"/>
</dbReference>
<evidence type="ECO:0000256" key="4">
    <source>
        <dbReference type="PROSITE-ProRule" id="PRU00169"/>
    </source>
</evidence>
<dbReference type="CDD" id="cd17537">
    <property type="entry name" value="REC_FixJ"/>
    <property type="match status" value="1"/>
</dbReference>
<dbReference type="PROSITE" id="PS50110">
    <property type="entry name" value="RESPONSE_REGULATORY"/>
    <property type="match status" value="1"/>
</dbReference>
<dbReference type="InterPro" id="IPR011006">
    <property type="entry name" value="CheY-like_superfamily"/>
</dbReference>
<evidence type="ECO:0000256" key="1">
    <source>
        <dbReference type="ARBA" id="ARBA00023015"/>
    </source>
</evidence>
<gene>
    <name evidence="7" type="ORF">E5987_01440</name>
</gene>
<protein>
    <submittedName>
        <fullName evidence="7">Response regulator</fullName>
    </submittedName>
</protein>
<feature type="domain" description="Response regulatory" evidence="6">
    <location>
        <begin position="9"/>
        <end position="123"/>
    </location>
</feature>
<dbReference type="OrthoDB" id="9802186at2"/>
<keyword evidence="3" id="KW-0804">Transcription</keyword>
<dbReference type="EMBL" id="WSRP01000003">
    <property type="protein sequence ID" value="MVX55870.1"/>
    <property type="molecule type" value="Genomic_DNA"/>
</dbReference>
<dbReference type="PANTHER" id="PTHR44688">
    <property type="entry name" value="DNA-BINDING TRANSCRIPTIONAL ACTIVATOR DEVR_DOSR"/>
    <property type="match status" value="1"/>
</dbReference>
<keyword evidence="8" id="KW-1185">Reference proteome</keyword>
<dbReference type="InterPro" id="IPR016032">
    <property type="entry name" value="Sig_transdc_resp-reg_C-effctor"/>
</dbReference>
<dbReference type="Pfam" id="PF00072">
    <property type="entry name" value="Response_reg"/>
    <property type="match status" value="1"/>
</dbReference>
<evidence type="ECO:0000256" key="2">
    <source>
        <dbReference type="ARBA" id="ARBA00023125"/>
    </source>
</evidence>
<dbReference type="PANTHER" id="PTHR44688:SF16">
    <property type="entry name" value="DNA-BINDING TRANSCRIPTIONAL ACTIVATOR DEVR_DOSR"/>
    <property type="match status" value="1"/>
</dbReference>
<dbReference type="SMART" id="SM00448">
    <property type="entry name" value="REC"/>
    <property type="match status" value="1"/>
</dbReference>
<evidence type="ECO:0000259" key="5">
    <source>
        <dbReference type="PROSITE" id="PS50043"/>
    </source>
</evidence>
<keyword evidence="2" id="KW-0238">DNA-binding</keyword>
<dbReference type="Gene3D" id="1.10.10.10">
    <property type="entry name" value="Winged helix-like DNA-binding domain superfamily/Winged helix DNA-binding domain"/>
    <property type="match status" value="1"/>
</dbReference>
<dbReference type="RefSeq" id="WP_160334305.1">
    <property type="nucleotide sequence ID" value="NZ_CALPCV010000006.1"/>
</dbReference>
<accession>A0A6L6YDZ0</accession>
<dbReference type="Gene3D" id="3.40.50.2300">
    <property type="match status" value="1"/>
</dbReference>
<dbReference type="InterPro" id="IPR000792">
    <property type="entry name" value="Tscrpt_reg_LuxR_C"/>
</dbReference>
<feature type="modified residue" description="4-aspartylphosphate" evidence="4">
    <location>
        <position position="58"/>
    </location>
</feature>
<dbReference type="Pfam" id="PF00196">
    <property type="entry name" value="GerE"/>
    <property type="match status" value="1"/>
</dbReference>
<keyword evidence="4" id="KW-0597">Phosphoprotein</keyword>
<evidence type="ECO:0000256" key="3">
    <source>
        <dbReference type="ARBA" id="ARBA00023163"/>
    </source>
</evidence>
<sequence>MEKRLQKTLIRIVDDDTSFSGALKFLLETDGWCVECYSGGRDFLVGDSPSVLGCVILDVAMPGMSGLEVLEEMRSRGYATPVIFLTGHGDLDMAVQAMKDGAVDFIQKPLNESRLLEAVAKAVKWDESHRGWTIESTDEIKRFETLTNREKQVIRLVASGLINKEIAERLSLSERTVEVHRQNASRKLKLQSVSDITRLLSHIDEKN</sequence>